<organism evidence="1 2">
    <name type="scientific">Acetohalobium arabaticum (strain ATCC 49924 / DSM 5501 / Z-7288)</name>
    <dbReference type="NCBI Taxonomy" id="574087"/>
    <lineage>
        <taxon>Bacteria</taxon>
        <taxon>Bacillati</taxon>
        <taxon>Bacillota</taxon>
        <taxon>Clostridia</taxon>
        <taxon>Halanaerobiales</taxon>
        <taxon>Halobacteroidaceae</taxon>
        <taxon>Acetohalobium</taxon>
    </lineage>
</organism>
<dbReference type="AlphaFoldDB" id="D9QVF5"/>
<dbReference type="RefSeq" id="WP_013277660.1">
    <property type="nucleotide sequence ID" value="NC_014378.1"/>
</dbReference>
<sequence>MEGITLNKTSDQIMILAPHCDDELLSCGGLIQEAVAKNIESRVVFLTNGDSFRWAAVRNFRRPFLSHQKFQEFGKLRQQEAINALKQLGLSKESIYFLGYPDRGLEFLWSDYWHNENTYFSRYTGSMTNPYDLTYKPARPYTGKNLVEDLTEILSTEKPTKIFISSPFDDHADHWAAYNFLHYALAKLKLDNKLAVDPAIYQYLTHKGSWPISNREDILPPSELNNDVINWSRFNLNSSQQTTKLTALKEYKSQLKVTKKYLFSFITNNEIFIVDDIRQLELPASNPIESKILAYKEPTANTKKRRRRPGGDIKRIELSLQQPDQLNVKLITKSKCSPRYSFRIKLYILLSSRVKKQREIIDFTITPVKDANSASIKILPTKADQLSCKRVETKDKQNIIEAIIGTPPLKRKGYLFFQAKSYFKKKVLDSTAWKVVNLIL</sequence>
<accession>D9QVF5</accession>
<gene>
    <name evidence="1" type="ordered locus">Acear_0674</name>
</gene>
<dbReference type="Proteomes" id="UP000001661">
    <property type="component" value="Chromosome"/>
</dbReference>
<dbReference type="Pfam" id="PF02585">
    <property type="entry name" value="PIG-L"/>
    <property type="match status" value="1"/>
</dbReference>
<evidence type="ECO:0000313" key="1">
    <source>
        <dbReference type="EMBL" id="ADL12214.1"/>
    </source>
</evidence>
<dbReference type="InterPro" id="IPR003737">
    <property type="entry name" value="GlcNAc_PI_deacetylase-related"/>
</dbReference>
<dbReference type="PANTHER" id="PTHR12993">
    <property type="entry name" value="N-ACETYLGLUCOSAMINYL-PHOSPHATIDYLINOSITOL DE-N-ACETYLASE-RELATED"/>
    <property type="match status" value="1"/>
</dbReference>
<dbReference type="EMBL" id="CP002105">
    <property type="protein sequence ID" value="ADL12214.1"/>
    <property type="molecule type" value="Genomic_DNA"/>
</dbReference>
<dbReference type="OrthoDB" id="9815144at2"/>
<name>D9QVF5_ACEAZ</name>
<dbReference type="PANTHER" id="PTHR12993:SF29">
    <property type="entry name" value="BLR3841 PROTEIN"/>
    <property type="match status" value="1"/>
</dbReference>
<dbReference type="SUPFAM" id="SSF102588">
    <property type="entry name" value="LmbE-like"/>
    <property type="match status" value="1"/>
</dbReference>
<evidence type="ECO:0000313" key="2">
    <source>
        <dbReference type="Proteomes" id="UP000001661"/>
    </source>
</evidence>
<protein>
    <submittedName>
        <fullName evidence="1">LmbE family protein</fullName>
    </submittedName>
</protein>
<keyword evidence="2" id="KW-1185">Reference proteome</keyword>
<dbReference type="GO" id="GO:0016811">
    <property type="term" value="F:hydrolase activity, acting on carbon-nitrogen (but not peptide) bonds, in linear amides"/>
    <property type="evidence" value="ECO:0007669"/>
    <property type="project" value="TreeGrafter"/>
</dbReference>
<dbReference type="KEGG" id="aar:Acear_0674"/>
<proteinExistence type="predicted"/>
<dbReference type="STRING" id="574087.Acear_0674"/>
<dbReference type="Gene3D" id="3.40.50.10320">
    <property type="entry name" value="LmbE-like"/>
    <property type="match status" value="1"/>
</dbReference>
<dbReference type="eggNOG" id="COG2120">
    <property type="taxonomic scope" value="Bacteria"/>
</dbReference>
<reference evidence="1 2" key="1">
    <citation type="journal article" date="2010" name="Stand. Genomic Sci.">
        <title>Complete genome sequence of Acetohalobium arabaticum type strain (Z-7288).</title>
        <authorList>
            <person name="Sikorski J."/>
            <person name="Lapidus A."/>
            <person name="Chertkov O."/>
            <person name="Lucas S."/>
            <person name="Copeland A."/>
            <person name="Glavina Del Rio T."/>
            <person name="Nolan M."/>
            <person name="Tice H."/>
            <person name="Cheng J.F."/>
            <person name="Han C."/>
            <person name="Brambilla E."/>
            <person name="Pitluck S."/>
            <person name="Liolios K."/>
            <person name="Ivanova N."/>
            <person name="Mavromatis K."/>
            <person name="Mikhailova N."/>
            <person name="Pati A."/>
            <person name="Bruce D."/>
            <person name="Detter C."/>
            <person name="Tapia R."/>
            <person name="Goodwin L."/>
            <person name="Chen A."/>
            <person name="Palaniappan K."/>
            <person name="Land M."/>
            <person name="Hauser L."/>
            <person name="Chang Y.J."/>
            <person name="Jeffries C.D."/>
            <person name="Rohde M."/>
            <person name="Goker M."/>
            <person name="Spring S."/>
            <person name="Woyke T."/>
            <person name="Bristow J."/>
            <person name="Eisen J.A."/>
            <person name="Markowitz V."/>
            <person name="Hugenholtz P."/>
            <person name="Kyrpides N.C."/>
            <person name="Klenk H.P."/>
        </authorList>
    </citation>
    <scope>NUCLEOTIDE SEQUENCE [LARGE SCALE GENOMIC DNA]</scope>
    <source>
        <strain evidence="2">ATCC 49924 / DSM 5501 / Z-7288</strain>
    </source>
</reference>
<dbReference type="HOGENOM" id="CLU_025055_0_0_9"/>
<dbReference type="InterPro" id="IPR024078">
    <property type="entry name" value="LmbE-like_dom_sf"/>
</dbReference>